<accession>A0A1I7Y5I2</accession>
<dbReference type="InterPro" id="IPR001304">
    <property type="entry name" value="C-type_lectin-like"/>
</dbReference>
<dbReference type="PROSITE" id="PS01180">
    <property type="entry name" value="CUB"/>
    <property type="match status" value="1"/>
</dbReference>
<dbReference type="GO" id="GO:0006508">
    <property type="term" value="P:proteolysis"/>
    <property type="evidence" value="ECO:0007669"/>
    <property type="project" value="UniProtKB-KW"/>
</dbReference>
<keyword evidence="5 9" id="KW-0862">Zinc</keyword>
<dbReference type="Gene3D" id="3.10.100.10">
    <property type="entry name" value="Mannose-Binding Protein A, subunit A"/>
    <property type="match status" value="1"/>
</dbReference>
<feature type="signal peptide" evidence="10">
    <location>
        <begin position="1"/>
        <end position="16"/>
    </location>
</feature>
<dbReference type="InterPro" id="IPR035914">
    <property type="entry name" value="Sperma_CUB_dom_sf"/>
</dbReference>
<dbReference type="InterPro" id="IPR001506">
    <property type="entry name" value="Peptidase_M12A"/>
</dbReference>
<dbReference type="SUPFAM" id="SSF55486">
    <property type="entry name" value="Metalloproteases ('zincins'), catalytic domain"/>
    <property type="match status" value="1"/>
</dbReference>
<reference evidence="15" key="1">
    <citation type="submission" date="2016-11" db="UniProtKB">
        <authorList>
            <consortium name="WormBaseParasite"/>
        </authorList>
    </citation>
    <scope>IDENTIFICATION</scope>
</reference>
<keyword evidence="10" id="KW-0732">Signal</keyword>
<feature type="domain" description="Peptidase M12A" evidence="13">
    <location>
        <begin position="147"/>
        <end position="351"/>
    </location>
</feature>
<dbReference type="Pfam" id="PF01400">
    <property type="entry name" value="Astacin"/>
    <property type="match status" value="1"/>
</dbReference>
<dbReference type="Gene3D" id="3.40.390.10">
    <property type="entry name" value="Collagenase (Catalytic Domain)"/>
    <property type="match status" value="1"/>
</dbReference>
<keyword evidence="4 9" id="KW-0378">Hydrolase</keyword>
<dbReference type="PROSITE" id="PS51864">
    <property type="entry name" value="ASTACIN"/>
    <property type="match status" value="1"/>
</dbReference>
<keyword evidence="6 9" id="KW-0482">Metalloprotease</keyword>
<feature type="chain" id="PRO_5009029949" description="Metalloendopeptidase" evidence="10">
    <location>
        <begin position="17"/>
        <end position="720"/>
    </location>
</feature>
<evidence type="ECO:0000259" key="12">
    <source>
        <dbReference type="PROSITE" id="PS50041"/>
    </source>
</evidence>
<dbReference type="WBParaSite" id="L893_g12885.t1">
    <property type="protein sequence ID" value="L893_g12885.t1"/>
    <property type="gene ID" value="L893_g12885"/>
</dbReference>
<dbReference type="Pfam" id="PF00059">
    <property type="entry name" value="Lectin_C"/>
    <property type="match status" value="1"/>
</dbReference>
<dbReference type="SUPFAM" id="SSF56436">
    <property type="entry name" value="C-type lectin-like"/>
    <property type="match status" value="1"/>
</dbReference>
<comment type="caution">
    <text evidence="8">Lacks conserved residue(s) required for the propagation of feature annotation.</text>
</comment>
<dbReference type="GO" id="GO:0008270">
    <property type="term" value="F:zinc ion binding"/>
    <property type="evidence" value="ECO:0007669"/>
    <property type="project" value="UniProtKB-UniRule"/>
</dbReference>
<keyword evidence="2 9" id="KW-0645">Protease</keyword>
<keyword evidence="14" id="KW-1185">Reference proteome</keyword>
<dbReference type="PRINTS" id="PR00480">
    <property type="entry name" value="ASTACIN"/>
</dbReference>
<evidence type="ECO:0000256" key="10">
    <source>
        <dbReference type="RuleBase" id="RU361183"/>
    </source>
</evidence>
<dbReference type="PANTHER" id="PTHR10127:SF780">
    <property type="entry name" value="METALLOENDOPEPTIDASE"/>
    <property type="match status" value="1"/>
</dbReference>
<name>A0A1I7Y5I2_9BILA</name>
<evidence type="ECO:0000256" key="5">
    <source>
        <dbReference type="ARBA" id="ARBA00022833"/>
    </source>
</evidence>
<dbReference type="InterPro" id="IPR016186">
    <property type="entry name" value="C-type_lectin-like/link_sf"/>
</dbReference>
<dbReference type="SMART" id="SM00034">
    <property type="entry name" value="CLECT"/>
    <property type="match status" value="1"/>
</dbReference>
<organism evidence="14 15">
    <name type="scientific">Steinernema glaseri</name>
    <dbReference type="NCBI Taxonomy" id="37863"/>
    <lineage>
        <taxon>Eukaryota</taxon>
        <taxon>Metazoa</taxon>
        <taxon>Ecdysozoa</taxon>
        <taxon>Nematoda</taxon>
        <taxon>Chromadorea</taxon>
        <taxon>Rhabditida</taxon>
        <taxon>Tylenchina</taxon>
        <taxon>Panagrolaimomorpha</taxon>
        <taxon>Strongyloidoidea</taxon>
        <taxon>Steinernematidae</taxon>
        <taxon>Steinernema</taxon>
    </lineage>
</organism>
<evidence type="ECO:0000256" key="3">
    <source>
        <dbReference type="ARBA" id="ARBA00022723"/>
    </source>
</evidence>
<evidence type="ECO:0000256" key="1">
    <source>
        <dbReference type="ARBA" id="ARBA00022536"/>
    </source>
</evidence>
<feature type="binding site" evidence="9">
    <location>
        <position position="254"/>
    </location>
    <ligand>
        <name>Zn(2+)</name>
        <dbReference type="ChEBI" id="CHEBI:29105"/>
        <note>catalytic</note>
    </ligand>
</feature>
<evidence type="ECO:0000256" key="8">
    <source>
        <dbReference type="PROSITE-ProRule" id="PRU00059"/>
    </source>
</evidence>
<dbReference type="InterPro" id="IPR000859">
    <property type="entry name" value="CUB_dom"/>
</dbReference>
<feature type="domain" description="CUB" evidence="11">
    <location>
        <begin position="322"/>
        <end position="466"/>
    </location>
</feature>
<dbReference type="EC" id="3.4.24.-" evidence="10"/>
<keyword evidence="7" id="KW-1015">Disulfide bond</keyword>
<keyword evidence="3 9" id="KW-0479">Metal-binding</keyword>
<dbReference type="SUPFAM" id="SSF49854">
    <property type="entry name" value="Spermadhesin, CUB domain"/>
    <property type="match status" value="1"/>
</dbReference>
<dbReference type="InterPro" id="IPR006026">
    <property type="entry name" value="Peptidase_Metallo"/>
</dbReference>
<proteinExistence type="predicted"/>
<evidence type="ECO:0000256" key="6">
    <source>
        <dbReference type="ARBA" id="ARBA00023049"/>
    </source>
</evidence>
<dbReference type="SMART" id="SM00235">
    <property type="entry name" value="ZnMc"/>
    <property type="match status" value="1"/>
</dbReference>
<evidence type="ECO:0000313" key="14">
    <source>
        <dbReference type="Proteomes" id="UP000095287"/>
    </source>
</evidence>
<dbReference type="PANTHER" id="PTHR10127">
    <property type="entry name" value="DISCOIDIN, CUB, EGF, LAMININ , AND ZINC METALLOPROTEASE DOMAIN CONTAINING"/>
    <property type="match status" value="1"/>
</dbReference>
<evidence type="ECO:0000259" key="13">
    <source>
        <dbReference type="PROSITE" id="PS51864"/>
    </source>
</evidence>
<feature type="domain" description="C-type lectin" evidence="12">
    <location>
        <begin position="608"/>
        <end position="719"/>
    </location>
</feature>
<feature type="binding site" evidence="9">
    <location>
        <position position="248"/>
    </location>
    <ligand>
        <name>Zn(2+)</name>
        <dbReference type="ChEBI" id="CHEBI:29105"/>
        <note>catalytic</note>
    </ligand>
</feature>
<comment type="cofactor">
    <cofactor evidence="9 10">
        <name>Zn(2+)</name>
        <dbReference type="ChEBI" id="CHEBI:29105"/>
    </cofactor>
    <text evidence="9 10">Binds 1 zinc ion per subunit.</text>
</comment>
<evidence type="ECO:0000256" key="4">
    <source>
        <dbReference type="ARBA" id="ARBA00022801"/>
    </source>
</evidence>
<feature type="active site" evidence="9">
    <location>
        <position position="245"/>
    </location>
</feature>
<protein>
    <recommendedName>
        <fullName evidence="10">Metalloendopeptidase</fullName>
        <ecNumber evidence="10">3.4.24.-</ecNumber>
    </recommendedName>
</protein>
<dbReference type="CDD" id="cd00037">
    <property type="entry name" value="CLECT"/>
    <property type="match status" value="1"/>
</dbReference>
<keyword evidence="1" id="KW-0245">EGF-like domain</keyword>
<evidence type="ECO:0000256" key="2">
    <source>
        <dbReference type="ARBA" id="ARBA00022670"/>
    </source>
</evidence>
<evidence type="ECO:0000256" key="9">
    <source>
        <dbReference type="PROSITE-ProRule" id="PRU01211"/>
    </source>
</evidence>
<evidence type="ECO:0000256" key="7">
    <source>
        <dbReference type="ARBA" id="ARBA00023157"/>
    </source>
</evidence>
<dbReference type="AlphaFoldDB" id="A0A1I7Y5I2"/>
<dbReference type="InterPro" id="IPR016187">
    <property type="entry name" value="CTDL_fold"/>
</dbReference>
<evidence type="ECO:0000313" key="15">
    <source>
        <dbReference type="WBParaSite" id="L893_g12885.t1"/>
    </source>
</evidence>
<dbReference type="Proteomes" id="UP000095287">
    <property type="component" value="Unplaced"/>
</dbReference>
<feature type="binding site" evidence="9">
    <location>
        <position position="244"/>
    </location>
    <ligand>
        <name>Zn(2+)</name>
        <dbReference type="ChEBI" id="CHEBI:29105"/>
        <note>catalytic</note>
    </ligand>
</feature>
<sequence>MRLLAILWCLLASAFCFSNDRDRVGPDGAPLRGKELWKTVSGMSPEDVDEVARIIAENREKVGDRLRQENARIHEQNSFAINQAKEYVEELKKSMRHLPGGDPPSITEINMRSGLDEVLVEGDIVMTPDEARHYFGVDRDGRRSKRQAYQMEGMFPRTLWSDGVPYAFDSRLNNKTQDLVHAVVKFWQENTCISFKEMKTKQEMKSSPVKPVLVFFPGVGCYSKVGRDPTGSNATMQGFRNVAHEIGHALGFIHEHTRWDRDKYIYVEFNKTDDEQDAASEYYKAEEKENNNYGKQYDFGGVMHYKDTDGVKVPGEKVMFANNPDYQMTIGNTMGPMYGDVYEMNMLYSCYVIGSGSVRIDQINATDPHRCTWHITAPEGMVIEYRVTFVGALNLTGDKYNKHCREQCYTGGVKIKGLEKTWIPEGMRFCCSPQFNKIMATSSNLLVVEAYNFVYYTDFAVEYRIKPVNPTTPTPRVSGCPASYDIPSSSGTECYNVNIAPKSYSDAFSSCLATGGTIWMSQGVDERMLNDVFITKAGKLGIPSYWRGIKDGKCGIYDFRRNSYTYTECDDKSQLARKAGYICHIKRETPVITATTQQPVPLHFYGDYILGLTPLSFAGAKARCEELNAHLISLHKSGVAAEIQHVYNLRQPGSSTFWIGLHKDLGLSSPYTWVDGSRFDYKNWSPGYPGKTVAEKCGAYSEGKWIALRCDKPLLYVCEK</sequence>
<dbReference type="GO" id="GO:0004222">
    <property type="term" value="F:metalloendopeptidase activity"/>
    <property type="evidence" value="ECO:0007669"/>
    <property type="project" value="UniProtKB-UniRule"/>
</dbReference>
<dbReference type="PROSITE" id="PS50041">
    <property type="entry name" value="C_TYPE_LECTIN_2"/>
    <property type="match status" value="1"/>
</dbReference>
<dbReference type="InterPro" id="IPR024079">
    <property type="entry name" value="MetalloPept_cat_dom_sf"/>
</dbReference>
<evidence type="ECO:0000259" key="11">
    <source>
        <dbReference type="PROSITE" id="PS01180"/>
    </source>
</evidence>